<feature type="coiled-coil region" evidence="11">
    <location>
        <begin position="106"/>
        <end position="156"/>
    </location>
</feature>
<dbReference type="Gene3D" id="3.30.40.10">
    <property type="entry name" value="Zinc/RING finger domain, C3HC4 (zinc finger)"/>
    <property type="match status" value="1"/>
</dbReference>
<dbReference type="PANTHER" id="PTHR10333:SF37">
    <property type="entry name" value="INHIBITOR OF GROWTH PROTEIN 2"/>
    <property type="match status" value="1"/>
</dbReference>
<dbReference type="SUPFAM" id="SSF57903">
    <property type="entry name" value="FYVE/PHD zinc finger"/>
    <property type="match status" value="1"/>
</dbReference>
<dbReference type="KEGG" id="bbis:104985580"/>
<evidence type="ECO:0000256" key="6">
    <source>
        <dbReference type="ARBA" id="ARBA00023242"/>
    </source>
</evidence>
<reference evidence="15" key="1">
    <citation type="submission" date="2025-08" db="UniProtKB">
        <authorList>
            <consortium name="RefSeq"/>
        </authorList>
    </citation>
    <scope>IDENTIFICATION</scope>
    <source>
        <tissue evidence="15">Blood</tissue>
    </source>
</reference>
<keyword evidence="14" id="KW-1185">Reference proteome</keyword>
<dbReference type="CTD" id="3622"/>
<keyword evidence="4 9" id="KW-0863">Zinc-finger</keyword>
<feature type="binding site" evidence="8">
    <location>
        <position position="296"/>
    </location>
    <ligand>
        <name>Zn(2+)</name>
        <dbReference type="ChEBI" id="CHEBI:29105"/>
        <label>1</label>
    </ligand>
</feature>
<feature type="binding site" evidence="8">
    <location>
        <position position="312"/>
    </location>
    <ligand>
        <name>Zn(2+)</name>
        <dbReference type="ChEBI" id="CHEBI:29105"/>
        <label>2</label>
    </ligand>
</feature>
<comment type="subcellular location">
    <subcellularLocation>
        <location evidence="1 10">Nucleus</location>
    </subcellularLocation>
</comment>
<feature type="site" description="Histone H3K4me3 binding" evidence="7">
    <location>
        <position position="286"/>
    </location>
</feature>
<feature type="compositionally biased region" description="Basic residues" evidence="12">
    <location>
        <begin position="238"/>
        <end position="250"/>
    </location>
</feature>
<feature type="site" description="Histone H3K4me3 binding" evidence="7">
    <location>
        <position position="294"/>
    </location>
</feature>
<dbReference type="Pfam" id="PF12998">
    <property type="entry name" value="ING"/>
    <property type="match status" value="1"/>
</dbReference>
<feature type="region of interest" description="Disordered" evidence="12">
    <location>
        <begin position="181"/>
        <end position="260"/>
    </location>
</feature>
<dbReference type="InterPro" id="IPR024610">
    <property type="entry name" value="ING_N_histone-binding"/>
</dbReference>
<proteinExistence type="inferred from homology"/>
<comment type="similarity">
    <text evidence="2 10">Belongs to the ING family.</text>
</comment>
<dbReference type="PROSITE" id="PS01359">
    <property type="entry name" value="ZF_PHD_1"/>
    <property type="match status" value="1"/>
</dbReference>
<dbReference type="GO" id="GO:0008270">
    <property type="term" value="F:zinc ion binding"/>
    <property type="evidence" value="ECO:0007669"/>
    <property type="project" value="UniProtKB-KW"/>
</dbReference>
<feature type="domain" description="PHD-type" evidence="13">
    <location>
        <begin position="269"/>
        <end position="318"/>
    </location>
</feature>
<dbReference type="InterPro" id="IPR028651">
    <property type="entry name" value="ING_fam"/>
</dbReference>
<comment type="subunit">
    <text evidence="10">Component of an histone acetyltransferase complex. Interacts with H3K4me3 and to a lesser extent with H3K4me2.</text>
</comment>
<dbReference type="GO" id="GO:0005634">
    <property type="term" value="C:nucleus"/>
    <property type="evidence" value="ECO:0007669"/>
    <property type="project" value="UniProtKB-SubCell"/>
</dbReference>
<dbReference type="Proteomes" id="UP000515208">
    <property type="component" value="Unplaced"/>
</dbReference>
<evidence type="ECO:0000256" key="3">
    <source>
        <dbReference type="ARBA" id="ARBA00022723"/>
    </source>
</evidence>
<dbReference type="OrthoDB" id="5411773at2759"/>
<evidence type="ECO:0000256" key="8">
    <source>
        <dbReference type="PIRSR" id="PIRSR628651-51"/>
    </source>
</evidence>
<dbReference type="FunFam" id="3.30.40.10:FF:000021">
    <property type="entry name" value="Inhibitor of growth 2b"/>
    <property type="match status" value="1"/>
</dbReference>
<feature type="binding site" evidence="8">
    <location>
        <position position="272"/>
    </location>
    <ligand>
        <name>Zn(2+)</name>
        <dbReference type="ChEBI" id="CHEBI:29105"/>
        <label>1</label>
    </ligand>
</feature>
<dbReference type="GO" id="GO:0006325">
    <property type="term" value="P:chromatin organization"/>
    <property type="evidence" value="ECO:0007669"/>
    <property type="project" value="UniProtKB-KW"/>
</dbReference>
<dbReference type="InterPro" id="IPR011011">
    <property type="entry name" value="Znf_FYVE_PHD"/>
</dbReference>
<feature type="region of interest" description="Disordered" evidence="12">
    <location>
        <begin position="1"/>
        <end position="38"/>
    </location>
</feature>
<keyword evidence="6 10" id="KW-0539">Nucleus</keyword>
<evidence type="ECO:0000256" key="7">
    <source>
        <dbReference type="PIRSR" id="PIRSR628651-50"/>
    </source>
</evidence>
<dbReference type="SMART" id="SM01408">
    <property type="entry name" value="ING"/>
    <property type="match status" value="1"/>
</dbReference>
<feature type="compositionally biased region" description="Basic and acidic residues" evidence="12">
    <location>
        <begin position="187"/>
        <end position="197"/>
    </location>
</feature>
<dbReference type="CDD" id="cd16861">
    <property type="entry name" value="ING_ING2"/>
    <property type="match status" value="1"/>
</dbReference>
<feature type="site" description="Histone H3K4me3 binding" evidence="7">
    <location>
        <position position="271"/>
    </location>
</feature>
<comment type="domain">
    <text evidence="10">The PHD-type zinc finger mediates the binding to H3K4me3.</text>
</comment>
<evidence type="ECO:0000256" key="5">
    <source>
        <dbReference type="ARBA" id="ARBA00022833"/>
    </source>
</evidence>
<dbReference type="InterPro" id="IPR001965">
    <property type="entry name" value="Znf_PHD"/>
</dbReference>
<evidence type="ECO:0000256" key="1">
    <source>
        <dbReference type="ARBA" id="ARBA00004123"/>
    </source>
</evidence>
<dbReference type="CDD" id="cd15683">
    <property type="entry name" value="PHD_ING2"/>
    <property type="match status" value="1"/>
</dbReference>
<evidence type="ECO:0000256" key="2">
    <source>
        <dbReference type="ARBA" id="ARBA00010210"/>
    </source>
</evidence>
<dbReference type="PANTHER" id="PTHR10333">
    <property type="entry name" value="INHIBITOR OF GROWTH PROTEIN"/>
    <property type="match status" value="1"/>
</dbReference>
<dbReference type="GeneID" id="104985580"/>
<name>A0A6P3H6F6_BISBB</name>
<evidence type="ECO:0000256" key="10">
    <source>
        <dbReference type="RuleBase" id="RU361213"/>
    </source>
</evidence>
<protein>
    <recommendedName>
        <fullName evidence="10">Inhibitor of growth protein</fullName>
    </recommendedName>
</protein>
<dbReference type="InterPro" id="IPR013083">
    <property type="entry name" value="Znf_RING/FYVE/PHD"/>
</dbReference>
<feature type="binding site" evidence="8">
    <location>
        <position position="274"/>
    </location>
    <ligand>
        <name>Zn(2+)</name>
        <dbReference type="ChEBI" id="CHEBI:29105"/>
        <label>1</label>
    </ligand>
</feature>
<evidence type="ECO:0000259" key="13">
    <source>
        <dbReference type="PROSITE" id="PS50016"/>
    </source>
</evidence>
<dbReference type="InterPro" id="IPR042019">
    <property type="entry name" value="ING2_PHD"/>
</dbReference>
<keyword evidence="11" id="KW-0175">Coiled coil</keyword>
<evidence type="ECO:0000256" key="11">
    <source>
        <dbReference type="SAM" id="Coils"/>
    </source>
</evidence>
<feature type="region of interest" description="Disordered" evidence="12">
    <location>
        <begin position="316"/>
        <end position="337"/>
    </location>
</feature>
<organism evidence="14 15">
    <name type="scientific">Bison bison bison</name>
    <name type="common">North American plains bison</name>
    <dbReference type="NCBI Taxonomy" id="43346"/>
    <lineage>
        <taxon>Eukaryota</taxon>
        <taxon>Metazoa</taxon>
        <taxon>Chordata</taxon>
        <taxon>Craniata</taxon>
        <taxon>Vertebrata</taxon>
        <taxon>Euteleostomi</taxon>
        <taxon>Mammalia</taxon>
        <taxon>Eutheria</taxon>
        <taxon>Laurasiatheria</taxon>
        <taxon>Artiodactyla</taxon>
        <taxon>Ruminantia</taxon>
        <taxon>Pecora</taxon>
        <taxon>Bovidae</taxon>
        <taxon>Bovinae</taxon>
        <taxon>Bison</taxon>
    </lineage>
</organism>
<sequence length="337" mass="38573">MGAGAGRKVGNTGPRERDPASLSLREGRKEGSRPPSRYCPIQTLSGEAAGPCCPFKRRRGAACRLAALRTLPPPGPRVDRPIARVAEGRRENANPAHEMQMNVSVLRELDNKYQETLKEIDDVYEKYKKEDDSNQKKRLQQHLQRALINSQELGDEKIQIVTQMLELVENRARQMELHSQCFQDPAESDRAADKAKMDSSQPERSSRRPRRQRTSESRDLCHMTNGIEDCDDQPPKEKKSKSAKKKKRSKAKQEREASPVEFAIDPNEPTYCLCNQVSYGEMIGCDNEQCPIEWFHFSCVSLTYKPKGKWYCPKCRGDNEKTMDKSTEKTKKERRSR</sequence>
<gene>
    <name evidence="15" type="primary">ING2</name>
</gene>
<dbReference type="SMART" id="SM00249">
    <property type="entry name" value="PHD"/>
    <property type="match status" value="1"/>
</dbReference>
<feature type="site" description="Histone H3K4me3 binding" evidence="7">
    <location>
        <position position="282"/>
    </location>
</feature>
<keyword evidence="10" id="KW-0156">Chromatin regulator</keyword>
<dbReference type="Gene3D" id="6.10.140.1740">
    <property type="match status" value="1"/>
</dbReference>
<dbReference type="RefSeq" id="XP_010834120.1">
    <property type="nucleotide sequence ID" value="XM_010835818.1"/>
</dbReference>
<evidence type="ECO:0000256" key="4">
    <source>
        <dbReference type="ARBA" id="ARBA00022771"/>
    </source>
</evidence>
<dbReference type="GO" id="GO:0045893">
    <property type="term" value="P:positive regulation of DNA-templated transcription"/>
    <property type="evidence" value="ECO:0007669"/>
    <property type="project" value="TreeGrafter"/>
</dbReference>
<keyword evidence="5 8" id="KW-0862">Zinc</keyword>
<evidence type="ECO:0000256" key="12">
    <source>
        <dbReference type="SAM" id="MobiDB-lite"/>
    </source>
</evidence>
<keyword evidence="3 8" id="KW-0479">Metal-binding</keyword>
<comment type="function">
    <text evidence="10">Component of an histone acetyltransferase complex.</text>
</comment>
<dbReference type="InterPro" id="IPR019787">
    <property type="entry name" value="Znf_PHD-finger"/>
</dbReference>
<feature type="binding site" evidence="8">
    <location>
        <position position="315"/>
    </location>
    <ligand>
        <name>Zn(2+)</name>
        <dbReference type="ChEBI" id="CHEBI:29105"/>
        <label>2</label>
    </ligand>
</feature>
<feature type="binding site" evidence="8">
    <location>
        <position position="285"/>
    </location>
    <ligand>
        <name>Zn(2+)</name>
        <dbReference type="ChEBI" id="CHEBI:29105"/>
        <label>2</label>
    </ligand>
</feature>
<accession>A0A6P3H6F6</accession>
<feature type="compositionally biased region" description="Basic and acidic residues" evidence="12">
    <location>
        <begin position="316"/>
        <end position="331"/>
    </location>
</feature>
<evidence type="ECO:0000256" key="9">
    <source>
        <dbReference type="PROSITE-ProRule" id="PRU00146"/>
    </source>
</evidence>
<feature type="binding site" evidence="8">
    <location>
        <position position="299"/>
    </location>
    <ligand>
        <name>Zn(2+)</name>
        <dbReference type="ChEBI" id="CHEBI:29105"/>
        <label>1</label>
    </ligand>
</feature>
<dbReference type="PROSITE" id="PS50016">
    <property type="entry name" value="ZF_PHD_2"/>
    <property type="match status" value="1"/>
</dbReference>
<feature type="binding site" evidence="8">
    <location>
        <position position="290"/>
    </location>
    <ligand>
        <name>Zn(2+)</name>
        <dbReference type="ChEBI" id="CHEBI:29105"/>
        <label>2</label>
    </ligand>
</feature>
<dbReference type="InterPro" id="IPR019786">
    <property type="entry name" value="Zinc_finger_PHD-type_CS"/>
</dbReference>
<dbReference type="AlphaFoldDB" id="A0A6P3H6F6"/>
<evidence type="ECO:0000313" key="14">
    <source>
        <dbReference type="Proteomes" id="UP000515208"/>
    </source>
</evidence>
<evidence type="ECO:0000313" key="15">
    <source>
        <dbReference type="RefSeq" id="XP_010834120.1"/>
    </source>
</evidence>
<feature type="compositionally biased region" description="Basic and acidic residues" evidence="12">
    <location>
        <begin position="14"/>
        <end position="32"/>
    </location>
</feature>